<protein>
    <recommendedName>
        <fullName evidence="4">C2H2-type domain-containing protein</fullName>
    </recommendedName>
</protein>
<feature type="compositionally biased region" description="Acidic residues" evidence="1">
    <location>
        <begin position="513"/>
        <end position="527"/>
    </location>
</feature>
<evidence type="ECO:0000313" key="2">
    <source>
        <dbReference type="EMBL" id="KAK7540757.1"/>
    </source>
</evidence>
<proteinExistence type="predicted"/>
<name>A0ABR1LZW5_9PEZI</name>
<evidence type="ECO:0008006" key="4">
    <source>
        <dbReference type="Google" id="ProtNLM"/>
    </source>
</evidence>
<dbReference type="GeneID" id="92032348"/>
<evidence type="ECO:0000313" key="3">
    <source>
        <dbReference type="Proteomes" id="UP001360953"/>
    </source>
</evidence>
<accession>A0ABR1LZW5</accession>
<feature type="compositionally biased region" description="Basic and acidic residues" evidence="1">
    <location>
        <begin position="502"/>
        <end position="512"/>
    </location>
</feature>
<organism evidence="2 3">
    <name type="scientific">Phyllosticta citribraziliensis</name>
    <dbReference type="NCBI Taxonomy" id="989973"/>
    <lineage>
        <taxon>Eukaryota</taxon>
        <taxon>Fungi</taxon>
        <taxon>Dikarya</taxon>
        <taxon>Ascomycota</taxon>
        <taxon>Pezizomycotina</taxon>
        <taxon>Dothideomycetes</taxon>
        <taxon>Dothideomycetes incertae sedis</taxon>
        <taxon>Botryosphaeriales</taxon>
        <taxon>Phyllostictaceae</taxon>
        <taxon>Phyllosticta</taxon>
    </lineage>
</organism>
<dbReference type="PANTHER" id="PTHR23225">
    <property type="entry name" value="ZINC FINGER PROTEIN"/>
    <property type="match status" value="1"/>
</dbReference>
<reference evidence="2 3" key="1">
    <citation type="submission" date="2024-04" db="EMBL/GenBank/DDBJ databases">
        <title>Phyllosticta paracitricarpa is synonymous to the EU quarantine fungus P. citricarpa based on phylogenomic analyses.</title>
        <authorList>
            <consortium name="Lawrence Berkeley National Laboratory"/>
            <person name="Van ingen-buijs V.A."/>
            <person name="Van westerhoven A.C."/>
            <person name="Haridas S."/>
            <person name="Skiadas P."/>
            <person name="Martin F."/>
            <person name="Groenewald J.Z."/>
            <person name="Crous P.W."/>
            <person name="Seidl M.F."/>
        </authorList>
    </citation>
    <scope>NUCLEOTIDE SEQUENCE [LARGE SCALE GENOMIC DNA]</scope>
    <source>
        <strain evidence="2 3">CPC 17464</strain>
    </source>
</reference>
<dbReference type="PANTHER" id="PTHR23225:SF2">
    <property type="entry name" value="AT09679P-RELATED"/>
    <property type="match status" value="1"/>
</dbReference>
<dbReference type="Gene3D" id="3.30.160.60">
    <property type="entry name" value="Classic Zinc Finger"/>
    <property type="match status" value="1"/>
</dbReference>
<dbReference type="EMBL" id="JBBPEH010000003">
    <property type="protein sequence ID" value="KAK7540757.1"/>
    <property type="molecule type" value="Genomic_DNA"/>
</dbReference>
<feature type="compositionally biased region" description="Low complexity" evidence="1">
    <location>
        <begin position="122"/>
        <end position="135"/>
    </location>
</feature>
<dbReference type="Proteomes" id="UP001360953">
    <property type="component" value="Unassembled WGS sequence"/>
</dbReference>
<dbReference type="InterPro" id="IPR039970">
    <property type="entry name" value="TF_Grauzone"/>
</dbReference>
<feature type="region of interest" description="Disordered" evidence="1">
    <location>
        <begin position="499"/>
        <end position="527"/>
    </location>
</feature>
<evidence type="ECO:0000256" key="1">
    <source>
        <dbReference type="SAM" id="MobiDB-lite"/>
    </source>
</evidence>
<dbReference type="RefSeq" id="XP_066657688.1">
    <property type="nucleotide sequence ID" value="XM_066799442.1"/>
</dbReference>
<keyword evidence="3" id="KW-1185">Reference proteome</keyword>
<gene>
    <name evidence="2" type="ORF">J3D65DRAFT_616416</name>
</gene>
<feature type="region of interest" description="Disordered" evidence="1">
    <location>
        <begin position="117"/>
        <end position="157"/>
    </location>
</feature>
<feature type="region of interest" description="Disordered" evidence="1">
    <location>
        <begin position="246"/>
        <end position="316"/>
    </location>
</feature>
<sequence>MAFHYFDDFSAMGLRPDGHLAESYPWPGHDTQWNGVRLSSKTITLLAPDLALDSASSQSLSNMQRYLSGPERPLFSADVFPLDGSRREHGTRSYHLDSQYDAVGPWHYHQAVGKKSPDYHRSSWSASSSTSYNHSLPDEPSVATFSSSDPSSPLGMASQDYVECRPFSTYQPEDSVSGSCALREIQQYPSPSEDAEQQMDYDDSSDIKYEFTYEQEAPYYPSRVENGDHHYSQVPEHDEDLQVRMREAESVQPVSKSEGDPDSDYTPSASGPKRRPSRASQSSKFPRRLSSARKSMDMGNRVSKRPKGSRFNKDSSAARPFPCPLAGYSCQATFASKNEWKRHVSTQHIRLGFWRCELCPNTVDGITTSYNDFNRKDLFAQHLRRMHFASSSAGHTVPRGPSRDHPVTDENMAEYLRRCYIKLRDPPPKSSCLFCSQIFEGTGSWDERMEHVGRHFEKDKKPECSVYGVGAWREDDELRDWLCSEGLVECDHRGVWQLGDGTPRRRDGRAAADCDDSDDDDDNDGED</sequence>
<comment type="caution">
    <text evidence="2">The sequence shown here is derived from an EMBL/GenBank/DDBJ whole genome shotgun (WGS) entry which is preliminary data.</text>
</comment>